<evidence type="ECO:0000313" key="1">
    <source>
        <dbReference type="EMBL" id="KWT65509.1"/>
    </source>
</evidence>
<dbReference type="EMBL" id="LMTR01000078">
    <property type="protein sequence ID" value="KWT65509.1"/>
    <property type="molecule type" value="Genomic_DNA"/>
</dbReference>
<reference evidence="1 2" key="1">
    <citation type="submission" date="2015-10" db="EMBL/GenBank/DDBJ databases">
        <title>Transcriptomic analysis of a linuron degrading triple-species bacterial consortium.</title>
        <authorList>
            <person name="Albers P."/>
        </authorList>
    </citation>
    <scope>NUCLEOTIDE SEQUENCE [LARGE SCALE GENOMIC DNA]</scope>
    <source>
        <strain evidence="1 2">WDL6</strain>
    </source>
</reference>
<dbReference type="STRING" id="121290.APY04_2747"/>
<name>A0A109BB36_HYPSL</name>
<evidence type="ECO:0000313" key="2">
    <source>
        <dbReference type="Proteomes" id="UP000059074"/>
    </source>
</evidence>
<sequence>MPEAPGDVRPLAVAEQTDTCKPDCWPNFVSALASGWAEI</sequence>
<proteinExistence type="predicted"/>
<gene>
    <name evidence="1" type="ORF">APY04_2747</name>
</gene>
<accession>A0A109BB36</accession>
<keyword evidence="2" id="KW-1185">Reference proteome</keyword>
<dbReference type="Proteomes" id="UP000059074">
    <property type="component" value="Unassembled WGS sequence"/>
</dbReference>
<comment type="caution">
    <text evidence="1">The sequence shown here is derived from an EMBL/GenBank/DDBJ whole genome shotgun (WGS) entry which is preliminary data.</text>
</comment>
<dbReference type="AlphaFoldDB" id="A0A109BB36"/>
<protein>
    <submittedName>
        <fullName evidence="1">Uncharacterized protein</fullName>
    </submittedName>
</protein>
<organism evidence="1 2">
    <name type="scientific">Hyphomicrobium sulfonivorans</name>
    <dbReference type="NCBI Taxonomy" id="121290"/>
    <lineage>
        <taxon>Bacteria</taxon>
        <taxon>Pseudomonadati</taxon>
        <taxon>Pseudomonadota</taxon>
        <taxon>Alphaproteobacteria</taxon>
        <taxon>Hyphomicrobiales</taxon>
        <taxon>Hyphomicrobiaceae</taxon>
        <taxon>Hyphomicrobium</taxon>
    </lineage>
</organism>
<dbReference type="PATRIC" id="fig|121290.4.peg.36"/>